<name>A0A9W9QFQ7_PENBR</name>
<dbReference type="Proteomes" id="UP001147695">
    <property type="component" value="Unassembled WGS sequence"/>
</dbReference>
<proteinExistence type="predicted"/>
<gene>
    <name evidence="1" type="ORF">N7452_006920</name>
</gene>
<reference evidence="1" key="2">
    <citation type="journal article" date="2023" name="IMA Fungus">
        <title>Comparative genomic study of the Penicillium genus elucidates a diverse pangenome and 15 lateral gene transfer events.</title>
        <authorList>
            <person name="Petersen C."/>
            <person name="Sorensen T."/>
            <person name="Nielsen M.R."/>
            <person name="Sondergaard T.E."/>
            <person name="Sorensen J.L."/>
            <person name="Fitzpatrick D.A."/>
            <person name="Frisvad J.C."/>
            <person name="Nielsen K.L."/>
        </authorList>
    </citation>
    <scope>NUCLEOTIDE SEQUENCE</scope>
    <source>
        <strain evidence="1">IBT 35673</strain>
    </source>
</reference>
<dbReference type="AlphaFoldDB" id="A0A9W9QFQ7"/>
<dbReference type="EMBL" id="JAPZBQ010000004">
    <property type="protein sequence ID" value="KAJ5334517.1"/>
    <property type="molecule type" value="Genomic_DNA"/>
</dbReference>
<organism evidence="1 2">
    <name type="scientific">Penicillium brevicompactum</name>
    <dbReference type="NCBI Taxonomy" id="5074"/>
    <lineage>
        <taxon>Eukaryota</taxon>
        <taxon>Fungi</taxon>
        <taxon>Dikarya</taxon>
        <taxon>Ascomycota</taxon>
        <taxon>Pezizomycotina</taxon>
        <taxon>Eurotiomycetes</taxon>
        <taxon>Eurotiomycetidae</taxon>
        <taxon>Eurotiales</taxon>
        <taxon>Aspergillaceae</taxon>
        <taxon>Penicillium</taxon>
    </lineage>
</organism>
<evidence type="ECO:0000313" key="2">
    <source>
        <dbReference type="Proteomes" id="UP001147695"/>
    </source>
</evidence>
<comment type="caution">
    <text evidence="1">The sequence shown here is derived from an EMBL/GenBank/DDBJ whole genome shotgun (WGS) entry which is preliminary data.</text>
</comment>
<accession>A0A9W9QFQ7</accession>
<sequence length="87" mass="9444">MLRWAKQRLYESKAMDPALMDSESMFFSSGIDLAHARKTDDAACPDDMSTSMSSAWGVVIPGLHAINMSQGIAPGIIGHWLDPVCGF</sequence>
<protein>
    <submittedName>
        <fullName evidence="1">Uncharacterized protein</fullName>
    </submittedName>
</protein>
<reference evidence="1" key="1">
    <citation type="submission" date="2022-12" db="EMBL/GenBank/DDBJ databases">
        <authorList>
            <person name="Petersen C."/>
        </authorList>
    </citation>
    <scope>NUCLEOTIDE SEQUENCE</scope>
    <source>
        <strain evidence="1">IBT 35673</strain>
    </source>
</reference>
<evidence type="ECO:0000313" key="1">
    <source>
        <dbReference type="EMBL" id="KAJ5334517.1"/>
    </source>
</evidence>